<keyword evidence="2" id="KW-1185">Reference proteome</keyword>
<accession>A0A941DY95</accession>
<protein>
    <submittedName>
        <fullName evidence="1">Uncharacterized protein</fullName>
    </submittedName>
</protein>
<evidence type="ECO:0000313" key="2">
    <source>
        <dbReference type="Proteomes" id="UP000675284"/>
    </source>
</evidence>
<name>A0A941DY95_9BACI</name>
<gene>
    <name evidence="1" type="ORF">KCX74_10060</name>
</gene>
<evidence type="ECO:0000313" key="1">
    <source>
        <dbReference type="EMBL" id="MBR7796378.1"/>
    </source>
</evidence>
<organism evidence="1 2">
    <name type="scientific">Virgibacillus salarius</name>
    <dbReference type="NCBI Taxonomy" id="447199"/>
    <lineage>
        <taxon>Bacteria</taxon>
        <taxon>Bacillati</taxon>
        <taxon>Bacillota</taxon>
        <taxon>Bacilli</taxon>
        <taxon>Bacillales</taxon>
        <taxon>Bacillaceae</taxon>
        <taxon>Virgibacillus</taxon>
    </lineage>
</organism>
<reference evidence="1" key="1">
    <citation type="submission" date="2021-04" db="EMBL/GenBank/DDBJ databases">
        <title>Isolation and polyphasic classification of algal microorganism.</title>
        <authorList>
            <person name="Wang S."/>
        </authorList>
    </citation>
    <scope>NUCLEOTIDE SEQUENCE</scope>
    <source>
        <strain evidence="1">720a</strain>
    </source>
</reference>
<dbReference type="Proteomes" id="UP000675284">
    <property type="component" value="Unassembled WGS sequence"/>
</dbReference>
<proteinExistence type="predicted"/>
<dbReference type="RefSeq" id="WP_166530371.1">
    <property type="nucleotide sequence ID" value="NZ_CP115959.1"/>
</dbReference>
<sequence>MGSSFEFYLFLLPTSGSAEVSSTKSIEKFSEIKNAEKITERASIGETDLDVEGIGVNKYTKEVTTSKGNIIEYDVTEI</sequence>
<comment type="caution">
    <text evidence="1">The sequence shown here is derived from an EMBL/GenBank/DDBJ whole genome shotgun (WGS) entry which is preliminary data.</text>
</comment>
<dbReference type="EMBL" id="JAGSOT010000026">
    <property type="protein sequence ID" value="MBR7796378.1"/>
    <property type="molecule type" value="Genomic_DNA"/>
</dbReference>
<dbReference type="AlphaFoldDB" id="A0A941DY95"/>